<keyword evidence="4" id="KW-1185">Reference proteome</keyword>
<comment type="caution">
    <text evidence="3">The sequence shown here is derived from an EMBL/GenBank/DDBJ whole genome shotgun (WGS) entry which is preliminary data.</text>
</comment>
<proteinExistence type="predicted"/>
<dbReference type="Pfam" id="PF01957">
    <property type="entry name" value="NfeD"/>
    <property type="match status" value="1"/>
</dbReference>
<name>A0A2N4TYS3_9BURK</name>
<dbReference type="RefSeq" id="WP_102075910.1">
    <property type="nucleotide sequence ID" value="NZ_PDNW01000043.1"/>
</dbReference>
<dbReference type="Gene3D" id="2.40.50.140">
    <property type="entry name" value="Nucleic acid-binding proteins"/>
    <property type="match status" value="1"/>
</dbReference>
<dbReference type="Proteomes" id="UP000234190">
    <property type="component" value="Unassembled WGS sequence"/>
</dbReference>
<dbReference type="AlphaFoldDB" id="A0A2N4TYS3"/>
<feature type="transmembrane region" description="Helical" evidence="1">
    <location>
        <begin position="43"/>
        <end position="61"/>
    </location>
</feature>
<dbReference type="EMBL" id="PDNW01000043">
    <property type="protein sequence ID" value="PLC47889.1"/>
    <property type="molecule type" value="Genomic_DNA"/>
</dbReference>
<evidence type="ECO:0000313" key="4">
    <source>
        <dbReference type="Proteomes" id="UP000234190"/>
    </source>
</evidence>
<reference evidence="3 4" key="1">
    <citation type="submission" date="2017-10" db="EMBL/GenBank/DDBJ databases">
        <title>Two draft genome sequences of Pusillimonas sp. strains isolated from a nitrate- and radionuclide-contaminated groundwater in Russia.</title>
        <authorList>
            <person name="Grouzdev D.S."/>
            <person name="Tourova T.P."/>
            <person name="Goeva M.A."/>
            <person name="Babich T.L."/>
            <person name="Sokolova D.S."/>
            <person name="Abdullin R."/>
            <person name="Poltaraus A.B."/>
            <person name="Toshchakov S.V."/>
            <person name="Nazina T.N."/>
        </authorList>
    </citation>
    <scope>NUCLEOTIDE SEQUENCE [LARGE SCALE GENOMIC DNA]</scope>
    <source>
        <strain evidence="3 4">JR1/69-3-13</strain>
    </source>
</reference>
<keyword evidence="1" id="KW-1133">Transmembrane helix</keyword>
<organism evidence="3 4">
    <name type="scientific">Pollutimonas subterranea</name>
    <dbReference type="NCBI Taxonomy" id="2045210"/>
    <lineage>
        <taxon>Bacteria</taxon>
        <taxon>Pseudomonadati</taxon>
        <taxon>Pseudomonadota</taxon>
        <taxon>Betaproteobacteria</taxon>
        <taxon>Burkholderiales</taxon>
        <taxon>Alcaligenaceae</taxon>
        <taxon>Pollutimonas</taxon>
    </lineage>
</organism>
<evidence type="ECO:0000259" key="2">
    <source>
        <dbReference type="Pfam" id="PF01957"/>
    </source>
</evidence>
<keyword evidence="1" id="KW-0472">Membrane</keyword>
<keyword evidence="1" id="KW-0812">Transmembrane</keyword>
<feature type="domain" description="NfeD-like C-terminal" evidence="2">
    <location>
        <begin position="81"/>
        <end position="136"/>
    </location>
</feature>
<evidence type="ECO:0000313" key="3">
    <source>
        <dbReference type="EMBL" id="PLC47889.1"/>
    </source>
</evidence>
<evidence type="ECO:0000256" key="1">
    <source>
        <dbReference type="SAM" id="Phobius"/>
    </source>
</evidence>
<protein>
    <submittedName>
        <fullName evidence="3">NfeD-like family protein 1</fullName>
    </submittedName>
</protein>
<dbReference type="InterPro" id="IPR012340">
    <property type="entry name" value="NA-bd_OB-fold"/>
</dbReference>
<dbReference type="InterPro" id="IPR002810">
    <property type="entry name" value="NfeD-like_C"/>
</dbReference>
<gene>
    <name evidence="3" type="ORF">CR159_21110</name>
</gene>
<dbReference type="OrthoDB" id="5654021at2"/>
<sequence length="146" mass="15995">MWFWFGVAALFLLLEMATGTFYLLLVALGLVASGTAAYADLSLVWQIISGLAVSLIGLVVLHRYRQSKGHVPTQSNPNVVQDIGQSVIVDAWDENGQGSVFYRGSNWSARIDVDQPVHPGRHYIQAVQGLTLILRPGQYSASDTQH</sequence>
<accession>A0A2N4TYS3</accession>